<dbReference type="Pfam" id="PF19053">
    <property type="entry name" value="EccD"/>
    <property type="match status" value="1"/>
</dbReference>
<keyword evidence="1" id="KW-0812">Transmembrane</keyword>
<name>A0ABN2N8Y2_9MICO</name>
<dbReference type="Gene3D" id="3.10.20.90">
    <property type="entry name" value="Phosphatidylinositol 3-kinase Catalytic Subunit, Chain A, domain 1"/>
    <property type="match status" value="1"/>
</dbReference>
<evidence type="ECO:0000313" key="4">
    <source>
        <dbReference type="Proteomes" id="UP001501094"/>
    </source>
</evidence>
<feature type="transmembrane region" description="Helical" evidence="1">
    <location>
        <begin position="365"/>
        <end position="383"/>
    </location>
</feature>
<feature type="domain" description="EccD-like transmembrane" evidence="2">
    <location>
        <begin position="110"/>
        <end position="424"/>
    </location>
</feature>
<keyword evidence="4" id="KW-1185">Reference proteome</keyword>
<evidence type="ECO:0000256" key="1">
    <source>
        <dbReference type="SAM" id="Phobius"/>
    </source>
</evidence>
<evidence type="ECO:0000259" key="2">
    <source>
        <dbReference type="Pfam" id="PF19053"/>
    </source>
</evidence>
<feature type="transmembrane region" description="Helical" evidence="1">
    <location>
        <begin position="235"/>
        <end position="261"/>
    </location>
</feature>
<organism evidence="3 4">
    <name type="scientific">Myceligenerans crystallogenes</name>
    <dbReference type="NCBI Taxonomy" id="316335"/>
    <lineage>
        <taxon>Bacteria</taxon>
        <taxon>Bacillati</taxon>
        <taxon>Actinomycetota</taxon>
        <taxon>Actinomycetes</taxon>
        <taxon>Micrococcales</taxon>
        <taxon>Promicromonosporaceae</taxon>
        <taxon>Myceligenerans</taxon>
    </lineage>
</organism>
<feature type="transmembrane region" description="Helical" evidence="1">
    <location>
        <begin position="314"/>
        <end position="331"/>
    </location>
</feature>
<gene>
    <name evidence="3" type="ORF">GCM10009751_13770</name>
</gene>
<dbReference type="EMBL" id="BAAANL010000002">
    <property type="protein sequence ID" value="GAA1857590.1"/>
    <property type="molecule type" value="Genomic_DNA"/>
</dbReference>
<proteinExistence type="predicted"/>
<comment type="caution">
    <text evidence="3">The sequence shown here is derived from an EMBL/GenBank/DDBJ whole genome shotgun (WGS) entry which is preliminary data.</text>
</comment>
<feature type="transmembrane region" description="Helical" evidence="1">
    <location>
        <begin position="403"/>
        <end position="425"/>
    </location>
</feature>
<keyword evidence="1" id="KW-0472">Membrane</keyword>
<feature type="transmembrane region" description="Helical" evidence="1">
    <location>
        <begin position="340"/>
        <end position="359"/>
    </location>
</feature>
<reference evidence="3 4" key="1">
    <citation type="journal article" date="2019" name="Int. J. Syst. Evol. Microbiol.">
        <title>The Global Catalogue of Microorganisms (GCM) 10K type strain sequencing project: providing services to taxonomists for standard genome sequencing and annotation.</title>
        <authorList>
            <consortium name="The Broad Institute Genomics Platform"/>
            <consortium name="The Broad Institute Genome Sequencing Center for Infectious Disease"/>
            <person name="Wu L."/>
            <person name="Ma J."/>
        </authorList>
    </citation>
    <scope>NUCLEOTIDE SEQUENCE [LARGE SCALE GENOMIC DNA]</scope>
    <source>
        <strain evidence="3 4">JCM 14326</strain>
    </source>
</reference>
<sequence>MRFTRLTVVGSQRRGDVVLPSDEELAVLLPDLLELVDEPPGPGAVALVRPTGDQLDLAITLDAHDVPDGEVLRVMRAQDAPPPAEVADVTEVATAVRAGVAGQWSEAARRATGAAGIGVLVAAAGLVIALDQPGPVTALAVIASAVILLVAAATARGLVSLVAGAAAAGLGVAVAVVLADLTGSAAGYVAGAAVGWLALAAVGGRSKGPLTGALTGLGLTVLAAVPGFLRLPADSVAGIVAVVAVLVLGLLPTLALTAAGVHRLDDSTLEGHTHERSDVVPALATAYSTMSWATAAVAATIAGAVPVLLVTPDATARALAGLVLLVVALRARPMPLVTQVAALWAAVVLGVAAGSVLAWRDAPYLAAGVLLTLAVTGFVATALRPNIQQRARWRSLGNTIELLAVLALFPVLLGVLGVFDLMLGVF</sequence>
<feature type="transmembrane region" description="Helical" evidence="1">
    <location>
        <begin position="161"/>
        <end position="179"/>
    </location>
</feature>
<feature type="transmembrane region" description="Helical" evidence="1">
    <location>
        <begin position="210"/>
        <end position="229"/>
    </location>
</feature>
<protein>
    <recommendedName>
        <fullName evidence="2">EccD-like transmembrane domain-containing protein</fullName>
    </recommendedName>
</protein>
<dbReference type="InterPro" id="IPR024962">
    <property type="entry name" value="YukD-like"/>
</dbReference>
<accession>A0ABN2N8Y2</accession>
<dbReference type="InterPro" id="IPR044049">
    <property type="entry name" value="EccD_transm"/>
</dbReference>
<feature type="transmembrane region" description="Helical" evidence="1">
    <location>
        <begin position="282"/>
        <end position="308"/>
    </location>
</feature>
<feature type="transmembrane region" description="Helical" evidence="1">
    <location>
        <begin position="136"/>
        <end position="154"/>
    </location>
</feature>
<dbReference type="RefSeq" id="WP_344100931.1">
    <property type="nucleotide sequence ID" value="NZ_BAAANL010000002.1"/>
</dbReference>
<evidence type="ECO:0000313" key="3">
    <source>
        <dbReference type="EMBL" id="GAA1857590.1"/>
    </source>
</evidence>
<feature type="transmembrane region" description="Helical" evidence="1">
    <location>
        <begin position="185"/>
        <end position="203"/>
    </location>
</feature>
<feature type="transmembrane region" description="Helical" evidence="1">
    <location>
        <begin position="111"/>
        <end position="130"/>
    </location>
</feature>
<dbReference type="Pfam" id="PF08817">
    <property type="entry name" value="YukD"/>
    <property type="match status" value="1"/>
</dbReference>
<keyword evidence="1" id="KW-1133">Transmembrane helix</keyword>
<dbReference type="Proteomes" id="UP001501094">
    <property type="component" value="Unassembled WGS sequence"/>
</dbReference>